<keyword evidence="3" id="KW-1185">Reference proteome</keyword>
<protein>
    <submittedName>
        <fullName evidence="2">Uncharacterized protein</fullName>
    </submittedName>
</protein>
<evidence type="ECO:0000256" key="1">
    <source>
        <dbReference type="SAM" id="MobiDB-lite"/>
    </source>
</evidence>
<dbReference type="EMBL" id="CP036274">
    <property type="protein sequence ID" value="QDU25072.1"/>
    <property type="molecule type" value="Genomic_DNA"/>
</dbReference>
<feature type="region of interest" description="Disordered" evidence="1">
    <location>
        <begin position="177"/>
        <end position="222"/>
    </location>
</feature>
<feature type="compositionally biased region" description="Low complexity" evidence="1">
    <location>
        <begin position="460"/>
        <end position="471"/>
    </location>
</feature>
<gene>
    <name evidence="2" type="ORF">ETAA8_01330</name>
</gene>
<feature type="region of interest" description="Disordered" evidence="1">
    <location>
        <begin position="454"/>
        <end position="488"/>
    </location>
</feature>
<dbReference type="Proteomes" id="UP000315017">
    <property type="component" value="Chromosome"/>
</dbReference>
<organism evidence="2 3">
    <name type="scientific">Anatilimnocola aggregata</name>
    <dbReference type="NCBI Taxonomy" id="2528021"/>
    <lineage>
        <taxon>Bacteria</taxon>
        <taxon>Pseudomonadati</taxon>
        <taxon>Planctomycetota</taxon>
        <taxon>Planctomycetia</taxon>
        <taxon>Pirellulales</taxon>
        <taxon>Pirellulaceae</taxon>
        <taxon>Anatilimnocola</taxon>
    </lineage>
</organism>
<proteinExistence type="predicted"/>
<name>A0A517Y4L1_9BACT</name>
<sequence>MNSCFDSYLELCRPFAFPAPWNCCEADKHSLLGPTDPAAALASLMERHSEQSLVRSGIVKKDADGRLALRPMLAAPDVAFVVLIDTTTGRVRNLMTEAGCVLGDKAPIFEVLGDKHTFDALDMDEQAVFLTDTINDTILLRSFGLVAAPIAGLNRLNQQGIDLLCQYYGVTQRLSERQHEEQFESQSQQDDHGLESAPDPNDPLYRSGLRRATPNVGSAGMPGMPPYILPSSGYVGKDEPPIRLTLVRWRLCLMSKTDPVSMQAAVDELKVMARYRHIDIGELSQWTPSERDFEAIRFALSRGESVWIKDALLDGIYSGVGKLDHLKTKPAMVTPPTDLAGAVEHLHETMLVTTDEKSRQRRKEALHNYHRVVARQVTGPMLRQAEAAVDPLDRALQLQFVQLNALFLEKAPTVREQMLQGLSPQREESLKGTDKSVSELLAISGQMVSLAKEMTKWKPRPTSMPSRTPTTKLNLSRRFADSDLVSQN</sequence>
<accession>A0A517Y4L1</accession>
<evidence type="ECO:0000313" key="3">
    <source>
        <dbReference type="Proteomes" id="UP000315017"/>
    </source>
</evidence>
<evidence type="ECO:0000313" key="2">
    <source>
        <dbReference type="EMBL" id="QDU25072.1"/>
    </source>
</evidence>
<reference evidence="2 3" key="1">
    <citation type="submission" date="2019-02" db="EMBL/GenBank/DDBJ databases">
        <title>Deep-cultivation of Planctomycetes and their phenomic and genomic characterization uncovers novel biology.</title>
        <authorList>
            <person name="Wiegand S."/>
            <person name="Jogler M."/>
            <person name="Boedeker C."/>
            <person name="Pinto D."/>
            <person name="Vollmers J."/>
            <person name="Rivas-Marin E."/>
            <person name="Kohn T."/>
            <person name="Peeters S.H."/>
            <person name="Heuer A."/>
            <person name="Rast P."/>
            <person name="Oberbeckmann S."/>
            <person name="Bunk B."/>
            <person name="Jeske O."/>
            <person name="Meyerdierks A."/>
            <person name="Storesund J.E."/>
            <person name="Kallscheuer N."/>
            <person name="Luecker S."/>
            <person name="Lage O.M."/>
            <person name="Pohl T."/>
            <person name="Merkel B.J."/>
            <person name="Hornburger P."/>
            <person name="Mueller R.-W."/>
            <person name="Bruemmer F."/>
            <person name="Labrenz M."/>
            <person name="Spormann A.M."/>
            <person name="Op den Camp H."/>
            <person name="Overmann J."/>
            <person name="Amann R."/>
            <person name="Jetten M.S.M."/>
            <person name="Mascher T."/>
            <person name="Medema M.H."/>
            <person name="Devos D.P."/>
            <person name="Kaster A.-K."/>
            <person name="Ovreas L."/>
            <person name="Rohde M."/>
            <person name="Galperin M.Y."/>
            <person name="Jogler C."/>
        </authorList>
    </citation>
    <scope>NUCLEOTIDE SEQUENCE [LARGE SCALE GENOMIC DNA]</scope>
    <source>
        <strain evidence="2 3">ETA_A8</strain>
    </source>
</reference>
<dbReference type="KEGG" id="aagg:ETAA8_01330"/>
<dbReference type="AlphaFoldDB" id="A0A517Y4L1"/>